<dbReference type="EMBL" id="JACHMV010000001">
    <property type="protein sequence ID" value="MBB4773589.1"/>
    <property type="molecule type" value="Genomic_DNA"/>
</dbReference>
<name>A0A7W7IAM8_9ACTN</name>
<organism evidence="4 5">
    <name type="scientific">Actinomadura livida</name>
    <dbReference type="NCBI Taxonomy" id="79909"/>
    <lineage>
        <taxon>Bacteria</taxon>
        <taxon>Bacillati</taxon>
        <taxon>Actinomycetota</taxon>
        <taxon>Actinomycetes</taxon>
        <taxon>Streptosporangiales</taxon>
        <taxon>Thermomonosporaceae</taxon>
        <taxon>Actinomadura</taxon>
    </lineage>
</organism>
<gene>
    <name evidence="4" type="ORF">F4557_002007</name>
    <name evidence="3" type="ORF">GCM10009546_26550</name>
</gene>
<sequence length="241" mass="25328">MSERRMVRAAIGVPLAVALTLTAACLPEDAADPDGSAASPSAANGIDKLKPTDAFKRATDATLAARSVRVRAKVKDAEAGTINLDFTYAGRDRAKGTMQIGDQKVEMIRIGKEEYQKGNKAFLKETGGNQAVSTFSGMWMKTTQKGGSGFGALSGLGDLEGLLKEMEEGGLEGWTTGKPGNTAGTPSVPLNGAGEQIHLAAEGPPYVLRMSDGTDYFDFLSYDKPVTVKRPPARLVVDTSG</sequence>
<dbReference type="Proteomes" id="UP000549343">
    <property type="component" value="Unassembled WGS sequence"/>
</dbReference>
<reference evidence="3" key="1">
    <citation type="journal article" date="2014" name="Int. J. Syst. Evol. Microbiol.">
        <title>Complete genome of a new Firmicutes species belonging to the dominant human colonic microbiota ('Ruminococcus bicirculans') reveals two chromosomes and a selective capacity to utilize plant glucans.</title>
        <authorList>
            <consortium name="NISC Comparative Sequencing Program"/>
            <person name="Wegmann U."/>
            <person name="Louis P."/>
            <person name="Goesmann A."/>
            <person name="Henrissat B."/>
            <person name="Duncan S.H."/>
            <person name="Flint H.J."/>
        </authorList>
    </citation>
    <scope>NUCLEOTIDE SEQUENCE</scope>
    <source>
        <strain evidence="3">JCM 10667</strain>
    </source>
</reference>
<evidence type="ECO:0000313" key="3">
    <source>
        <dbReference type="EMBL" id="GAA0563006.1"/>
    </source>
</evidence>
<protein>
    <recommendedName>
        <fullName evidence="7">Lipoprotein</fullName>
    </recommendedName>
</protein>
<dbReference type="Proteomes" id="UP001501427">
    <property type="component" value="Unassembled WGS sequence"/>
</dbReference>
<evidence type="ECO:0000313" key="5">
    <source>
        <dbReference type="Proteomes" id="UP000549343"/>
    </source>
</evidence>
<evidence type="ECO:0008006" key="7">
    <source>
        <dbReference type="Google" id="ProtNLM"/>
    </source>
</evidence>
<feature type="chain" id="PRO_5031304996" description="Lipoprotein" evidence="2">
    <location>
        <begin position="31"/>
        <end position="241"/>
    </location>
</feature>
<keyword evidence="2" id="KW-0732">Signal</keyword>
<comment type="caution">
    <text evidence="4">The sequence shown here is derived from an EMBL/GenBank/DDBJ whole genome shotgun (WGS) entry which is preliminary data.</text>
</comment>
<evidence type="ECO:0000313" key="6">
    <source>
        <dbReference type="Proteomes" id="UP001501427"/>
    </source>
</evidence>
<feature type="region of interest" description="Disordered" evidence="1">
    <location>
        <begin position="173"/>
        <end position="192"/>
    </location>
</feature>
<dbReference type="EMBL" id="BAAAHD010000023">
    <property type="protein sequence ID" value="GAA0563006.1"/>
    <property type="molecule type" value="Genomic_DNA"/>
</dbReference>
<feature type="signal peptide" evidence="2">
    <location>
        <begin position="1"/>
        <end position="30"/>
    </location>
</feature>
<reference evidence="4 5" key="3">
    <citation type="submission" date="2020-08" db="EMBL/GenBank/DDBJ databases">
        <title>Sequencing the genomes of 1000 actinobacteria strains.</title>
        <authorList>
            <person name="Klenk H.-P."/>
        </authorList>
    </citation>
    <scope>NUCLEOTIDE SEQUENCE [LARGE SCALE GENOMIC DNA]</scope>
    <source>
        <strain evidence="4 5">DSM 44772</strain>
    </source>
</reference>
<keyword evidence="6" id="KW-1185">Reference proteome</keyword>
<evidence type="ECO:0000256" key="1">
    <source>
        <dbReference type="SAM" id="MobiDB-lite"/>
    </source>
</evidence>
<dbReference type="PROSITE" id="PS51257">
    <property type="entry name" value="PROKAR_LIPOPROTEIN"/>
    <property type="match status" value="1"/>
</dbReference>
<accession>A0A7W7IAM8</accession>
<proteinExistence type="predicted"/>
<dbReference type="RefSeq" id="WP_184881785.1">
    <property type="nucleotide sequence ID" value="NZ_BAAAHD010000023.1"/>
</dbReference>
<reference evidence="6" key="2">
    <citation type="journal article" date="2019" name="Int. J. Syst. Evol. Microbiol.">
        <title>The Global Catalogue of Microorganisms (GCM) 10K type strain sequencing project: providing services to taxonomists for standard genome sequencing and annotation.</title>
        <authorList>
            <consortium name="The Broad Institute Genomics Platform"/>
            <consortium name="The Broad Institute Genome Sequencing Center for Infectious Disease"/>
            <person name="Wu L."/>
            <person name="Ma J."/>
        </authorList>
    </citation>
    <scope>NUCLEOTIDE SEQUENCE [LARGE SCALE GENOMIC DNA]</scope>
    <source>
        <strain evidence="6">JCM 10667</strain>
    </source>
</reference>
<dbReference type="AlphaFoldDB" id="A0A7W7IAM8"/>
<evidence type="ECO:0000313" key="4">
    <source>
        <dbReference type="EMBL" id="MBB4773589.1"/>
    </source>
</evidence>
<evidence type="ECO:0000256" key="2">
    <source>
        <dbReference type="SAM" id="SignalP"/>
    </source>
</evidence>
<reference evidence="3" key="4">
    <citation type="submission" date="2023-12" db="EMBL/GenBank/DDBJ databases">
        <authorList>
            <person name="Sun Q."/>
            <person name="Inoue M."/>
        </authorList>
    </citation>
    <scope>NUCLEOTIDE SEQUENCE</scope>
    <source>
        <strain evidence="3">JCM 10667</strain>
    </source>
</reference>